<gene>
    <name evidence="2" type="ORF">AArcSt2_06115</name>
</gene>
<reference evidence="2" key="2">
    <citation type="submission" date="2022-02" db="EMBL/GenBank/DDBJ databases">
        <authorList>
            <person name="Elcheninov A.G."/>
            <person name="Sorokin D.Y."/>
            <person name="Kublanov I.V."/>
        </authorList>
    </citation>
    <scope>NUCLEOTIDE SEQUENCE</scope>
    <source>
        <strain evidence="2">AArc-St2</strain>
    </source>
</reference>
<dbReference type="RefSeq" id="WP_250583445.1">
    <property type="nucleotide sequence ID" value="NZ_JAKRVX010000002.1"/>
</dbReference>
<feature type="compositionally biased region" description="Polar residues" evidence="1">
    <location>
        <begin position="324"/>
        <end position="333"/>
    </location>
</feature>
<comment type="caution">
    <text evidence="2">The sequence shown here is derived from an EMBL/GenBank/DDBJ whole genome shotgun (WGS) entry which is preliminary data.</text>
</comment>
<keyword evidence="3" id="KW-1185">Reference proteome</keyword>
<accession>A0AAE3FWC3</accession>
<proteinExistence type="predicted"/>
<protein>
    <submittedName>
        <fullName evidence="2">DUF58 domain-containing protein</fullName>
    </submittedName>
</protein>
<evidence type="ECO:0000313" key="2">
    <source>
        <dbReference type="EMBL" id="MCL9816518.1"/>
    </source>
</evidence>
<dbReference type="Proteomes" id="UP001203207">
    <property type="component" value="Unassembled WGS sequence"/>
</dbReference>
<dbReference type="EMBL" id="JAKRVX010000002">
    <property type="protein sequence ID" value="MCL9816518.1"/>
    <property type="molecule type" value="Genomic_DNA"/>
</dbReference>
<dbReference type="AlphaFoldDB" id="A0AAE3FWC3"/>
<sequence>MRLTRRGQVVAALCVGSVFFGALFGARTLNAIVVSGAIVLLAGYLQLRSAPTPQLTRSLPPDGHVGESHSVTVTFQDSQTGDDLSRPLIGTLEDRVSDGLATVSSPNVTSIGTQPYTYTVEYQSRGEQSFGPLTLNIQDVFGVVHTQRVCRELDSCLVYPKQYPIDSWFTKQLSGEGAAAVSQQRDEFDRLRQYDRGDSLRDIHWATTAKRDTLVVKAFASDTQQHELSLSAGAVAGTSDALAEAVASISPHLVQFGVPVVVSLPDTTVTITAERQSLRPLLAALATVGPGSVPHPDADIVIDATADRTQIRVGDQSTTFTALRQPSDSTDATTHADANPAVGQQTSRRRRPVGHTGIGDHA</sequence>
<name>A0AAE3FWC3_9EURY</name>
<dbReference type="PANTHER" id="PTHR34351:SF1">
    <property type="entry name" value="SLR1927 PROTEIN"/>
    <property type="match status" value="1"/>
</dbReference>
<evidence type="ECO:0000313" key="3">
    <source>
        <dbReference type="Proteomes" id="UP001203207"/>
    </source>
</evidence>
<evidence type="ECO:0000256" key="1">
    <source>
        <dbReference type="SAM" id="MobiDB-lite"/>
    </source>
</evidence>
<reference evidence="2" key="1">
    <citation type="journal article" date="2022" name="Syst. Appl. Microbiol.">
        <title>Natronocalculus amylovorans gen. nov., sp. nov., and Natranaeroarchaeum aerophilus sp. nov., dominant culturable amylolytic natronoarchaea from hypersaline soda lakes in southwestern Siberia.</title>
        <authorList>
            <person name="Sorokin D.Y."/>
            <person name="Elcheninov A.G."/>
            <person name="Khizhniak T.V."/>
            <person name="Koenen M."/>
            <person name="Bale N.J."/>
            <person name="Damste J.S.S."/>
            <person name="Kublanov I.V."/>
        </authorList>
    </citation>
    <scope>NUCLEOTIDE SEQUENCE</scope>
    <source>
        <strain evidence="2">AArc-St2</strain>
    </source>
</reference>
<dbReference type="PANTHER" id="PTHR34351">
    <property type="entry name" value="SLR1927 PROTEIN-RELATED"/>
    <property type="match status" value="1"/>
</dbReference>
<feature type="region of interest" description="Disordered" evidence="1">
    <location>
        <begin position="324"/>
        <end position="362"/>
    </location>
</feature>
<organism evidence="2 3">
    <name type="scientific">Natronocalculus amylovorans</name>
    <dbReference type="NCBI Taxonomy" id="2917812"/>
    <lineage>
        <taxon>Archaea</taxon>
        <taxon>Methanobacteriati</taxon>
        <taxon>Methanobacteriota</taxon>
        <taxon>Stenosarchaea group</taxon>
        <taxon>Halobacteria</taxon>
        <taxon>Halobacteriales</taxon>
        <taxon>Haloferacaceae</taxon>
        <taxon>Natronocalculus</taxon>
    </lineage>
</organism>